<gene>
    <name evidence="1" type="ORF">JNA65_21235</name>
</gene>
<dbReference type="EMBL" id="JAETYZ010000032">
    <property type="protein sequence ID" value="MBL6236409.1"/>
    <property type="molecule type" value="Genomic_DNA"/>
</dbReference>
<protein>
    <submittedName>
        <fullName evidence="1">Uncharacterized protein</fullName>
    </submittedName>
</protein>
<proteinExistence type="predicted"/>
<name>A0ABD4PKQ4_ECOLX</name>
<sequence length="77" mass="8833">MNISFESHGSAASVVITSSLFECRKHQHIVDALKFKVPEMTVTTRGCFWIRTTLTTTYLTARRVYDMAHQEYNQCSS</sequence>
<evidence type="ECO:0000313" key="1">
    <source>
        <dbReference type="EMBL" id="MBL6236409.1"/>
    </source>
</evidence>
<dbReference type="RefSeq" id="WP_072004450.1">
    <property type="nucleotide sequence ID" value="NZ_CCVP01000007.1"/>
</dbReference>
<comment type="caution">
    <text evidence="1">The sequence shown here is derived from an EMBL/GenBank/DDBJ whole genome shotgun (WGS) entry which is preliminary data.</text>
</comment>
<reference evidence="1 2" key="1">
    <citation type="submission" date="2021-01" db="EMBL/GenBank/DDBJ databases">
        <title>Genomes of Escherichia coli STEC strains from raw meat-based diets for companion animals.</title>
        <authorList>
            <person name="Stevens M.J.A."/>
            <person name="Stephan R."/>
        </authorList>
    </citation>
    <scope>NUCLEOTIDE SEQUENCE [LARGE SCALE GENOMIC DNA]</scope>
    <source>
        <strain evidence="1 2">LSC1-58</strain>
    </source>
</reference>
<dbReference type="Proteomes" id="UP000615017">
    <property type="component" value="Unassembled WGS sequence"/>
</dbReference>
<dbReference type="AlphaFoldDB" id="A0ABD4PKQ4"/>
<evidence type="ECO:0000313" key="2">
    <source>
        <dbReference type="Proteomes" id="UP000615017"/>
    </source>
</evidence>
<accession>A0ABD4PKQ4</accession>
<organism evidence="1 2">
    <name type="scientific">Escherichia coli</name>
    <dbReference type="NCBI Taxonomy" id="562"/>
    <lineage>
        <taxon>Bacteria</taxon>
        <taxon>Pseudomonadati</taxon>
        <taxon>Pseudomonadota</taxon>
        <taxon>Gammaproteobacteria</taxon>
        <taxon>Enterobacterales</taxon>
        <taxon>Enterobacteriaceae</taxon>
        <taxon>Escherichia</taxon>
    </lineage>
</organism>